<dbReference type="EMBL" id="CP010836">
    <property type="protein sequence ID" value="AJP72952.1"/>
    <property type="molecule type" value="Genomic_DNA"/>
</dbReference>
<reference evidence="1 2" key="1">
    <citation type="journal article" date="2015" name="Int. J. Syst. Evol. Microbiol.">
        <title>Sphingomonas hengshuiensis sp. nov., isolated from lake wetland.</title>
        <authorList>
            <person name="Wei S."/>
            <person name="Wang T."/>
            <person name="Liu H."/>
            <person name="Zhang C."/>
            <person name="Guo J."/>
            <person name="Wang Q."/>
            <person name="Liang K."/>
            <person name="Zhang Z."/>
        </authorList>
    </citation>
    <scope>NUCLEOTIDE SEQUENCE [LARGE SCALE GENOMIC DNA]</scope>
    <source>
        <strain evidence="1 2">WHSC-8</strain>
    </source>
</reference>
<dbReference type="Proteomes" id="UP000032300">
    <property type="component" value="Chromosome"/>
</dbReference>
<name>A0A7U4JA43_9SPHN</name>
<dbReference type="KEGG" id="sphi:TS85_15865"/>
<gene>
    <name evidence="1" type="ORF">TS85_15865</name>
</gene>
<dbReference type="OrthoDB" id="7574317at2"/>
<reference evidence="1 2" key="2">
    <citation type="submission" date="2015-02" db="EMBL/GenBank/DDBJ databases">
        <title>The complete genome of Sphingomonas hengshuiensis sp. WHSC-8 isolated from soil of Hengshui Lake.</title>
        <authorList>
            <person name="Wei S."/>
            <person name="Guo J."/>
            <person name="Su C."/>
            <person name="Wu R."/>
            <person name="Zhang Z."/>
            <person name="Liang K."/>
            <person name="Li H."/>
            <person name="Wang T."/>
            <person name="Liu H."/>
            <person name="Zhang C."/>
            <person name="Li Z."/>
            <person name="Wang Q."/>
            <person name="Meng J."/>
        </authorList>
    </citation>
    <scope>NUCLEOTIDE SEQUENCE [LARGE SCALE GENOMIC DNA]</scope>
    <source>
        <strain evidence="1 2">WHSC-8</strain>
    </source>
</reference>
<organism evidence="1 2">
    <name type="scientific">Sphingomonas hengshuiensis</name>
    <dbReference type="NCBI Taxonomy" id="1609977"/>
    <lineage>
        <taxon>Bacteria</taxon>
        <taxon>Pseudomonadati</taxon>
        <taxon>Pseudomonadota</taxon>
        <taxon>Alphaproteobacteria</taxon>
        <taxon>Sphingomonadales</taxon>
        <taxon>Sphingomonadaceae</taxon>
        <taxon>Sphingomonas</taxon>
    </lineage>
</organism>
<sequence length="88" mass="9799">MNPGLITRRQKLQAAYDYVVEQQRADTPADAIIAHLVAAHGARHRPNWETNRLTVAGVTSTCTSDAGVQLLRNWARNASLRLIMANYQ</sequence>
<accession>A0A7U4JA43</accession>
<protein>
    <submittedName>
        <fullName evidence="1">Uncharacterized protein</fullName>
    </submittedName>
</protein>
<dbReference type="RefSeq" id="WP_044333549.1">
    <property type="nucleotide sequence ID" value="NZ_CP010836.1"/>
</dbReference>
<keyword evidence="2" id="KW-1185">Reference proteome</keyword>
<evidence type="ECO:0000313" key="2">
    <source>
        <dbReference type="Proteomes" id="UP000032300"/>
    </source>
</evidence>
<dbReference type="AlphaFoldDB" id="A0A7U4JA43"/>
<evidence type="ECO:0000313" key="1">
    <source>
        <dbReference type="EMBL" id="AJP72952.1"/>
    </source>
</evidence>
<proteinExistence type="predicted"/>